<dbReference type="PANTHER" id="PTHR20855">
    <property type="entry name" value="ADIPOR/PROGESTIN RECEPTOR-RELATED"/>
    <property type="match status" value="1"/>
</dbReference>
<keyword evidence="4" id="KW-0479">Metal-binding</keyword>
<dbReference type="Pfam" id="PF03006">
    <property type="entry name" value="HlyIII"/>
    <property type="match status" value="1"/>
</dbReference>
<feature type="transmembrane region" description="Helical" evidence="10">
    <location>
        <begin position="588"/>
        <end position="609"/>
    </location>
</feature>
<dbReference type="InterPro" id="IPR018289">
    <property type="entry name" value="MULE_transposase_dom"/>
</dbReference>
<keyword evidence="7 10" id="KW-1133">Transmembrane helix</keyword>
<evidence type="ECO:0000256" key="4">
    <source>
        <dbReference type="ARBA" id="ARBA00022723"/>
    </source>
</evidence>
<evidence type="ECO:0000256" key="5">
    <source>
        <dbReference type="ARBA" id="ARBA00022771"/>
    </source>
</evidence>
<dbReference type="Proteomes" id="UP001227230">
    <property type="component" value="Chromosome 18"/>
</dbReference>
<feature type="domain" description="SWIM-type" evidence="11">
    <location>
        <begin position="262"/>
        <end position="294"/>
    </location>
</feature>
<evidence type="ECO:0000256" key="1">
    <source>
        <dbReference type="ARBA" id="ARBA00004141"/>
    </source>
</evidence>
<keyword evidence="8 10" id="KW-0472">Membrane</keyword>
<sequence>MSIGASLVGFHTSIRPVIAVDETFLKAKYLGTLFIAACKDGNNQIYPLAFGIGDSENDASWEWFLQKLHDALGHIDDLFVISDRHGSIEKAVHKVFPHARHGVCTYHVGQNLKTKFKNPVIHKLFHDAAHAYHVSEFNFIFGQLEMIDPRAARYLMDIGVDRWARSYSTGKRYNIMTTGIVESLNAVLKNARDLPVLQLVEELRNLLQKWFVTHQQQAMSMSTELTMWADGELHSMYNMSATYLVEPINSKECNVNYAGISAQVNLDTRSCTCRQFDLDHIPCAHAIAACRFYNISCYTLCSKYFTTKALLSSYSECIYPTGNEIDWVVPNHIRDKVVLPPKTRRPTGRPRKIILKLRLYFSISVKMSSRHEGRTASSEIFENQSDCEDESKVCSKARQGKKLWRRVRCQLVEYHSLPGYLRDNEFILGHYRSEWPLKQVILSIFTIHNETLNVWTHLIGFFLFLSLTIYTAMRVPEVVDLRSFQHLPDFLRRADLHNIRSVLLNCLPSLPNMPNLNRLTDELKTSLPSMDFLSSLSGWHVLELLSNCLPERFSPTNQTSDCVLCAVKEGAANLIAPLMFQPITRWPFFAFLGGAMFCLLSSSICHLLSCHSERLSYIMLRLDYAGIAALISTSFYPPVYYSFMCNPFFCRLYLGFITIFGIATIIFSLLPVFQNPEYRTFRASLFFGMGVSGAAPILHKLILYSDQPEALQTTVYEIVMGAFYGIGALIYATRIPERWKPGRFDIAGHSHQLFHVLVVAGAYTHYHTGLVYLKWRDLKGC</sequence>
<dbReference type="InterPro" id="IPR004254">
    <property type="entry name" value="AdipoR/HlyIII-related"/>
</dbReference>
<evidence type="ECO:0000313" key="12">
    <source>
        <dbReference type="EMBL" id="WKA09816.1"/>
    </source>
</evidence>
<dbReference type="PANTHER" id="PTHR20855:SF52">
    <property type="entry name" value="ADIPONECTIN RECEPTOR PROTEIN"/>
    <property type="match status" value="1"/>
</dbReference>
<keyword evidence="6" id="KW-0862">Zinc</keyword>
<evidence type="ECO:0000256" key="6">
    <source>
        <dbReference type="ARBA" id="ARBA00022833"/>
    </source>
</evidence>
<evidence type="ECO:0000256" key="8">
    <source>
        <dbReference type="ARBA" id="ARBA00023136"/>
    </source>
</evidence>
<accession>A0ABY9DRR2</accession>
<feature type="transmembrane region" description="Helical" evidence="10">
    <location>
        <begin position="648"/>
        <end position="673"/>
    </location>
</feature>
<evidence type="ECO:0000256" key="10">
    <source>
        <dbReference type="SAM" id="Phobius"/>
    </source>
</evidence>
<feature type="transmembrane region" description="Helical" evidence="10">
    <location>
        <begin position="685"/>
        <end position="703"/>
    </location>
</feature>
<dbReference type="EMBL" id="CP126665">
    <property type="protein sequence ID" value="WKA09816.1"/>
    <property type="molecule type" value="Genomic_DNA"/>
</dbReference>
<dbReference type="InterPro" id="IPR007527">
    <property type="entry name" value="Znf_SWIM"/>
</dbReference>
<evidence type="ECO:0000256" key="7">
    <source>
        <dbReference type="ARBA" id="ARBA00022989"/>
    </source>
</evidence>
<evidence type="ECO:0000256" key="3">
    <source>
        <dbReference type="ARBA" id="ARBA00022692"/>
    </source>
</evidence>
<keyword evidence="13" id="KW-1185">Reference proteome</keyword>
<gene>
    <name evidence="12" type="ORF">VitviT2T_027433</name>
</gene>
<organism evidence="12 13">
    <name type="scientific">Vitis vinifera</name>
    <name type="common">Grape</name>
    <dbReference type="NCBI Taxonomy" id="29760"/>
    <lineage>
        <taxon>Eukaryota</taxon>
        <taxon>Viridiplantae</taxon>
        <taxon>Streptophyta</taxon>
        <taxon>Embryophyta</taxon>
        <taxon>Tracheophyta</taxon>
        <taxon>Spermatophyta</taxon>
        <taxon>Magnoliopsida</taxon>
        <taxon>eudicotyledons</taxon>
        <taxon>Gunneridae</taxon>
        <taxon>Pentapetalae</taxon>
        <taxon>rosids</taxon>
        <taxon>Vitales</taxon>
        <taxon>Vitaceae</taxon>
        <taxon>Viteae</taxon>
        <taxon>Vitis</taxon>
    </lineage>
</organism>
<comment type="similarity">
    <text evidence="2">Belongs to the ADIPOR family.</text>
</comment>
<keyword evidence="5 9" id="KW-0863">Zinc-finger</keyword>
<feature type="transmembrane region" description="Helical" evidence="10">
    <location>
        <begin position="715"/>
        <end position="733"/>
    </location>
</feature>
<dbReference type="PROSITE" id="PS50966">
    <property type="entry name" value="ZF_SWIM"/>
    <property type="match status" value="1"/>
</dbReference>
<protein>
    <recommendedName>
        <fullName evidence="11">SWIM-type domain-containing protein</fullName>
    </recommendedName>
</protein>
<proteinExistence type="inferred from homology"/>
<comment type="subcellular location">
    <subcellularLocation>
        <location evidence="1">Membrane</location>
        <topology evidence="1">Multi-pass membrane protein</topology>
    </subcellularLocation>
</comment>
<evidence type="ECO:0000256" key="9">
    <source>
        <dbReference type="PROSITE-ProRule" id="PRU00325"/>
    </source>
</evidence>
<keyword evidence="3 10" id="KW-0812">Transmembrane</keyword>
<reference evidence="12 13" key="1">
    <citation type="journal article" date="2023" name="Hortic Res">
        <title>The complete reference genome for grapevine (Vitis vinifera L.) genetics and breeding.</title>
        <authorList>
            <person name="Shi X."/>
            <person name="Cao S."/>
            <person name="Wang X."/>
            <person name="Huang S."/>
            <person name="Wang Y."/>
            <person name="Liu Z."/>
            <person name="Liu W."/>
            <person name="Leng X."/>
            <person name="Peng Y."/>
            <person name="Wang N."/>
            <person name="Wang Y."/>
            <person name="Ma Z."/>
            <person name="Xu X."/>
            <person name="Zhang F."/>
            <person name="Xue H."/>
            <person name="Zhong H."/>
            <person name="Wang Y."/>
            <person name="Zhang K."/>
            <person name="Velt A."/>
            <person name="Avia K."/>
            <person name="Holtgrawe D."/>
            <person name="Grimplet J."/>
            <person name="Matus J.T."/>
            <person name="Ware D."/>
            <person name="Wu X."/>
            <person name="Wang H."/>
            <person name="Liu C."/>
            <person name="Fang Y."/>
            <person name="Rustenholz C."/>
            <person name="Cheng Z."/>
            <person name="Xiao H."/>
            <person name="Zhou Y."/>
        </authorList>
    </citation>
    <scope>NUCLEOTIDE SEQUENCE [LARGE SCALE GENOMIC DNA]</scope>
    <source>
        <strain evidence="13">cv. Pinot noir / PN40024</strain>
        <tissue evidence="12">Leaf</tissue>
    </source>
</reference>
<dbReference type="Pfam" id="PF10551">
    <property type="entry name" value="MULE"/>
    <property type="match status" value="1"/>
</dbReference>
<dbReference type="InterPro" id="IPR006564">
    <property type="entry name" value="Znf_PMZ"/>
</dbReference>
<dbReference type="SMART" id="SM00575">
    <property type="entry name" value="ZnF_PMZ"/>
    <property type="match status" value="1"/>
</dbReference>
<evidence type="ECO:0000259" key="11">
    <source>
        <dbReference type="PROSITE" id="PS50966"/>
    </source>
</evidence>
<evidence type="ECO:0000256" key="2">
    <source>
        <dbReference type="ARBA" id="ARBA00007018"/>
    </source>
</evidence>
<name>A0ABY9DRR2_VITVI</name>
<dbReference type="Pfam" id="PF04434">
    <property type="entry name" value="SWIM"/>
    <property type="match status" value="1"/>
</dbReference>
<evidence type="ECO:0000313" key="13">
    <source>
        <dbReference type="Proteomes" id="UP001227230"/>
    </source>
</evidence>
<feature type="transmembrane region" description="Helical" evidence="10">
    <location>
        <begin position="615"/>
        <end position="636"/>
    </location>
</feature>
<feature type="transmembrane region" description="Helical" evidence="10">
    <location>
        <begin position="753"/>
        <end position="773"/>
    </location>
</feature>